<dbReference type="Proteomes" id="UP000295345">
    <property type="component" value="Unassembled WGS sequence"/>
</dbReference>
<dbReference type="InterPro" id="IPR040442">
    <property type="entry name" value="Pyrv_kinase-like_dom_sf"/>
</dbReference>
<accession>A0A4R4T8H2</accession>
<dbReference type="AlphaFoldDB" id="A0A4R4T8H2"/>
<keyword evidence="2" id="KW-1185">Reference proteome</keyword>
<dbReference type="Gene3D" id="3.20.20.60">
    <property type="entry name" value="Phosphoenolpyruvate-binding domains"/>
    <property type="match status" value="1"/>
</dbReference>
<dbReference type="CDD" id="cd00377">
    <property type="entry name" value="ICL_PEPM"/>
    <property type="match status" value="1"/>
</dbReference>
<evidence type="ECO:0000313" key="1">
    <source>
        <dbReference type="EMBL" id="TDC72276.1"/>
    </source>
</evidence>
<organism evidence="1 2">
    <name type="scientific">Streptomyces hainanensis</name>
    <dbReference type="NCBI Taxonomy" id="402648"/>
    <lineage>
        <taxon>Bacteria</taxon>
        <taxon>Bacillati</taxon>
        <taxon>Actinomycetota</taxon>
        <taxon>Actinomycetes</taxon>
        <taxon>Kitasatosporales</taxon>
        <taxon>Streptomycetaceae</taxon>
        <taxon>Streptomyces</taxon>
    </lineage>
</organism>
<protein>
    <submittedName>
        <fullName evidence="1">Isocitrate lyase/phosphoenolpyruvate mutase family protein</fullName>
    </submittedName>
</protein>
<sequence length="282" mass="28571">MNDRNDLAARARLLHDLHRREEPLVLPNAWDVASARLVAGAGARAVATTSSGVAWSLGAPDGDRLDRRLAVELVARIAAAVTVPVTADIEAGFAVDAAGVGETVRLVIEAGAAGVNIEDTDHRGPGPLRPVAEQAARLAAAHAAGESAGVPVFVNARVDVFLGGAAGRPHAESLRETLDRGRAYLDAGADGIFVPGVTDPETVAALAEGLAAPLNVMTGPGAPPVAELAAAGAARISVGAGLAQAAYALVERAAGELLRTGTYTGLDSGDWSFGRLNALLEN</sequence>
<dbReference type="OrthoDB" id="9780430at2"/>
<evidence type="ECO:0000313" key="2">
    <source>
        <dbReference type="Proteomes" id="UP000295345"/>
    </source>
</evidence>
<dbReference type="EMBL" id="SMKI01000255">
    <property type="protein sequence ID" value="TDC72276.1"/>
    <property type="molecule type" value="Genomic_DNA"/>
</dbReference>
<name>A0A4R4T8H2_9ACTN</name>
<dbReference type="GO" id="GO:0016829">
    <property type="term" value="F:lyase activity"/>
    <property type="evidence" value="ECO:0007669"/>
    <property type="project" value="UniProtKB-KW"/>
</dbReference>
<dbReference type="SUPFAM" id="SSF51621">
    <property type="entry name" value="Phosphoenolpyruvate/pyruvate domain"/>
    <property type="match status" value="1"/>
</dbReference>
<proteinExistence type="predicted"/>
<dbReference type="InterPro" id="IPR039556">
    <property type="entry name" value="ICL/PEPM"/>
</dbReference>
<dbReference type="InterPro" id="IPR015813">
    <property type="entry name" value="Pyrv/PenolPyrv_kinase-like_dom"/>
</dbReference>
<keyword evidence="1" id="KW-0456">Lyase</keyword>
<gene>
    <name evidence="1" type="ORF">E1283_22180</name>
</gene>
<comment type="caution">
    <text evidence="1">The sequence shown here is derived from an EMBL/GenBank/DDBJ whole genome shotgun (WGS) entry which is preliminary data.</text>
</comment>
<keyword evidence="1" id="KW-0670">Pyruvate</keyword>
<dbReference type="PANTHER" id="PTHR42905">
    <property type="entry name" value="PHOSPHOENOLPYRUVATE CARBOXYLASE"/>
    <property type="match status" value="1"/>
</dbReference>
<dbReference type="Pfam" id="PF13714">
    <property type="entry name" value="PEP_mutase"/>
    <property type="match status" value="1"/>
</dbReference>
<dbReference type="PANTHER" id="PTHR42905:SF16">
    <property type="entry name" value="CARBOXYPHOSPHONOENOLPYRUVATE PHOSPHONOMUTASE-LIKE PROTEIN (AFU_ORTHOLOGUE AFUA_5G07230)"/>
    <property type="match status" value="1"/>
</dbReference>
<dbReference type="RefSeq" id="WP_132819880.1">
    <property type="nucleotide sequence ID" value="NZ_SMKI01000255.1"/>
</dbReference>
<reference evidence="1 2" key="1">
    <citation type="submission" date="2019-03" db="EMBL/GenBank/DDBJ databases">
        <title>Draft genome sequences of novel Actinobacteria.</title>
        <authorList>
            <person name="Sahin N."/>
            <person name="Ay H."/>
            <person name="Saygin H."/>
        </authorList>
    </citation>
    <scope>NUCLEOTIDE SEQUENCE [LARGE SCALE GENOMIC DNA]</scope>
    <source>
        <strain evidence="1 2">DSM 41900</strain>
    </source>
</reference>